<feature type="transmembrane region" description="Helical" evidence="1">
    <location>
        <begin position="245"/>
        <end position="266"/>
    </location>
</feature>
<evidence type="ECO:0000313" key="3">
    <source>
        <dbReference type="Proteomes" id="UP000621500"/>
    </source>
</evidence>
<evidence type="ECO:0000313" key="2">
    <source>
        <dbReference type="EMBL" id="GIG98479.1"/>
    </source>
</evidence>
<dbReference type="RefSeq" id="WP_203859916.1">
    <property type="nucleotide sequence ID" value="NZ_BAAAZQ010000041.1"/>
</dbReference>
<feature type="transmembrane region" description="Helical" evidence="1">
    <location>
        <begin position="192"/>
        <end position="210"/>
    </location>
</feature>
<feature type="transmembrane region" description="Helical" evidence="1">
    <location>
        <begin position="352"/>
        <end position="373"/>
    </location>
</feature>
<feature type="transmembrane region" description="Helical" evidence="1">
    <location>
        <begin position="78"/>
        <end position="103"/>
    </location>
</feature>
<protein>
    <submittedName>
        <fullName evidence="2">Exporter of polyketide antibiotics</fullName>
    </submittedName>
</protein>
<feature type="transmembrane region" description="Helical" evidence="1">
    <location>
        <begin position="304"/>
        <end position="325"/>
    </location>
</feature>
<dbReference type="Proteomes" id="UP000621500">
    <property type="component" value="Unassembled WGS sequence"/>
</dbReference>
<keyword evidence="3" id="KW-1185">Reference proteome</keyword>
<feature type="transmembrane region" description="Helical" evidence="1">
    <location>
        <begin position="511"/>
        <end position="534"/>
    </location>
</feature>
<feature type="transmembrane region" description="Helical" evidence="1">
    <location>
        <begin position="470"/>
        <end position="491"/>
    </location>
</feature>
<keyword evidence="1" id="KW-0812">Transmembrane</keyword>
<name>A0ABQ4EV48_9ACTN</name>
<gene>
    <name evidence="2" type="ORF">Pma05_50520</name>
</gene>
<feature type="transmembrane region" description="Helical" evidence="1">
    <location>
        <begin position="402"/>
        <end position="424"/>
    </location>
</feature>
<feature type="transmembrane region" description="Helical" evidence="1">
    <location>
        <begin position="156"/>
        <end position="180"/>
    </location>
</feature>
<keyword evidence="1" id="KW-1133">Transmembrane helix</keyword>
<proteinExistence type="predicted"/>
<reference evidence="2 3" key="1">
    <citation type="submission" date="2021-01" db="EMBL/GenBank/DDBJ databases">
        <title>Whole genome shotgun sequence of Plantactinospora mayteni NBRC 109088.</title>
        <authorList>
            <person name="Komaki H."/>
            <person name="Tamura T."/>
        </authorList>
    </citation>
    <scope>NUCLEOTIDE SEQUENCE [LARGE SCALE GENOMIC DNA]</scope>
    <source>
        <strain evidence="2 3">NBRC 109088</strain>
    </source>
</reference>
<keyword evidence="1" id="KW-0472">Membrane</keyword>
<sequence length="541" mass="55950">MGQFTGTGRLVRLALRRDRIQLPLWILGTALVVFSMKSAVVGQFPTEKDRLGALRAVVDTPAILMFRNSPTGLSDGDMLAFGALTFIAVVVGFMSTLAVVRHTRQNEETGRTEMIGSMAVGRRAPLTAAMIVVTGANLVLAVLSTLALIASDLPTAGSLAFGLGLGAAGLTFAAIAAVAAQIVEGARSANGIAASAIGAAYLLRGVGDAFGEVQPDGYTMTTAWPTWLSPIGWATLMKPYAGNRWWLLVLPVLLFVVLLWLAFALADRRDIGMGMIAARRGPARAVPRLLSPLGLAWRLQRATLIGWAVAFGVFGALIGSVASAASEAFDEGTGAARTLRELGGDGALTDSFYAAMLTMVGGMAAAYVVQAMLRVRAEEAGGRAEATLATGVGRLRWLGSHLVIAVLGAMFLLLFTGLLAGLLAGLNTDDVGGALGDLVPGAVAQMPATLIMIGYVVLVFGLVPRLAGALGWLGLGVAVAFGQFGELLNLPQAVMDISPFSHVPALPVAEATATPLVMLAVVAVLLGGAGVALFRRRDLAL</sequence>
<feature type="transmembrane region" description="Helical" evidence="1">
    <location>
        <begin position="22"/>
        <end position="44"/>
    </location>
</feature>
<evidence type="ECO:0000256" key="1">
    <source>
        <dbReference type="SAM" id="Phobius"/>
    </source>
</evidence>
<organism evidence="2 3">
    <name type="scientific">Plantactinospora mayteni</name>
    <dbReference type="NCBI Taxonomy" id="566021"/>
    <lineage>
        <taxon>Bacteria</taxon>
        <taxon>Bacillati</taxon>
        <taxon>Actinomycetota</taxon>
        <taxon>Actinomycetes</taxon>
        <taxon>Micromonosporales</taxon>
        <taxon>Micromonosporaceae</taxon>
        <taxon>Plantactinospora</taxon>
    </lineage>
</organism>
<dbReference type="EMBL" id="BONX01000035">
    <property type="protein sequence ID" value="GIG98479.1"/>
    <property type="molecule type" value="Genomic_DNA"/>
</dbReference>
<accession>A0ABQ4EV48</accession>
<comment type="caution">
    <text evidence="2">The sequence shown here is derived from an EMBL/GenBank/DDBJ whole genome shotgun (WGS) entry which is preliminary data.</text>
</comment>
<feature type="transmembrane region" description="Helical" evidence="1">
    <location>
        <begin position="444"/>
        <end position="463"/>
    </location>
</feature>
<feature type="transmembrane region" description="Helical" evidence="1">
    <location>
        <begin position="124"/>
        <end position="150"/>
    </location>
</feature>